<name>A0A8S3GD59_9BILA</name>
<sequence>MSSKQWTLLYTGQSYEEAKDLAKSRFNVCQNRRSDLNDQTKYSFNA</sequence>
<dbReference type="Proteomes" id="UP000681967">
    <property type="component" value="Unassembled WGS sequence"/>
</dbReference>
<evidence type="ECO:0000313" key="4">
    <source>
        <dbReference type="EMBL" id="CAF5229860.1"/>
    </source>
</evidence>
<comment type="caution">
    <text evidence="2">The sequence shown here is derived from an EMBL/GenBank/DDBJ whole genome shotgun (WGS) entry which is preliminary data.</text>
</comment>
<protein>
    <submittedName>
        <fullName evidence="2">Uncharacterized protein</fullName>
    </submittedName>
</protein>
<organism evidence="2 5">
    <name type="scientific">Rotaria magnacalcarata</name>
    <dbReference type="NCBI Taxonomy" id="392030"/>
    <lineage>
        <taxon>Eukaryota</taxon>
        <taxon>Metazoa</taxon>
        <taxon>Spiralia</taxon>
        <taxon>Gnathifera</taxon>
        <taxon>Rotifera</taxon>
        <taxon>Eurotatoria</taxon>
        <taxon>Bdelloidea</taxon>
        <taxon>Philodinida</taxon>
        <taxon>Philodinidae</taxon>
        <taxon>Rotaria</taxon>
    </lineage>
</organism>
<evidence type="ECO:0000313" key="1">
    <source>
        <dbReference type="EMBL" id="CAF4160453.1"/>
    </source>
</evidence>
<dbReference type="Proteomes" id="UP000681720">
    <property type="component" value="Unassembled WGS sequence"/>
</dbReference>
<evidence type="ECO:0000313" key="3">
    <source>
        <dbReference type="EMBL" id="CAF5169513.1"/>
    </source>
</evidence>
<dbReference type="AlphaFoldDB" id="A0A8S3GD59"/>
<dbReference type="EMBL" id="CAJOBI010372849">
    <property type="protein sequence ID" value="CAF5229860.1"/>
    <property type="molecule type" value="Genomic_DNA"/>
</dbReference>
<gene>
    <name evidence="2" type="ORF">BYL167_LOCUS73925</name>
    <name evidence="3" type="ORF">BYL167_LOCUS76936</name>
    <name evidence="1" type="ORF">GIL414_LOCUS19918</name>
    <name evidence="4" type="ORF">SMN809_LOCUS86780</name>
</gene>
<dbReference type="EMBL" id="CAJOBH010263447">
    <property type="protein sequence ID" value="CAF5158295.1"/>
    <property type="molecule type" value="Genomic_DNA"/>
</dbReference>
<dbReference type="EMBL" id="CAJOBH010278815">
    <property type="protein sequence ID" value="CAF5169513.1"/>
    <property type="molecule type" value="Genomic_DNA"/>
</dbReference>
<feature type="non-terminal residue" evidence="2">
    <location>
        <position position="46"/>
    </location>
</feature>
<accession>A0A8S3GD59</accession>
<evidence type="ECO:0000313" key="2">
    <source>
        <dbReference type="EMBL" id="CAF5158295.1"/>
    </source>
</evidence>
<dbReference type="EMBL" id="CAJOBJ010011576">
    <property type="protein sequence ID" value="CAF4160453.1"/>
    <property type="molecule type" value="Genomic_DNA"/>
</dbReference>
<reference evidence="2" key="1">
    <citation type="submission" date="2021-02" db="EMBL/GenBank/DDBJ databases">
        <authorList>
            <person name="Nowell W R."/>
        </authorList>
    </citation>
    <scope>NUCLEOTIDE SEQUENCE</scope>
</reference>
<evidence type="ECO:0000313" key="5">
    <source>
        <dbReference type="Proteomes" id="UP000681967"/>
    </source>
</evidence>
<dbReference type="Proteomes" id="UP000676336">
    <property type="component" value="Unassembled WGS sequence"/>
</dbReference>
<proteinExistence type="predicted"/>